<dbReference type="GO" id="GO:0022857">
    <property type="term" value="F:transmembrane transporter activity"/>
    <property type="evidence" value="ECO:0007669"/>
    <property type="project" value="InterPro"/>
</dbReference>
<dbReference type="EMBL" id="FUYA01000001">
    <property type="protein sequence ID" value="SKA65216.1"/>
    <property type="molecule type" value="Genomic_DNA"/>
</dbReference>
<evidence type="ECO:0000313" key="7">
    <source>
        <dbReference type="EMBL" id="SKA65216.1"/>
    </source>
</evidence>
<keyword evidence="3 6" id="KW-0812">Transmembrane</keyword>
<dbReference type="PANTHER" id="PTHR47089">
    <property type="entry name" value="ABC TRANSPORTER, PERMEASE PROTEIN"/>
    <property type="match status" value="1"/>
</dbReference>
<evidence type="ECO:0000256" key="1">
    <source>
        <dbReference type="ARBA" id="ARBA00004651"/>
    </source>
</evidence>
<dbReference type="CDD" id="cd06580">
    <property type="entry name" value="TM_PBP1_transp_TpRbsC_like"/>
    <property type="match status" value="1"/>
</dbReference>
<organism evidence="7 8">
    <name type="scientific">Desulfobaculum bizertense DSM 18034</name>
    <dbReference type="NCBI Taxonomy" id="1121442"/>
    <lineage>
        <taxon>Bacteria</taxon>
        <taxon>Pseudomonadati</taxon>
        <taxon>Thermodesulfobacteriota</taxon>
        <taxon>Desulfovibrionia</taxon>
        <taxon>Desulfovibrionales</taxon>
        <taxon>Desulfovibrionaceae</taxon>
        <taxon>Desulfobaculum</taxon>
    </lineage>
</organism>
<comment type="subcellular location">
    <subcellularLocation>
        <location evidence="1">Cell membrane</location>
        <topology evidence="1">Multi-pass membrane protein</topology>
    </subcellularLocation>
</comment>
<feature type="transmembrane region" description="Helical" evidence="6">
    <location>
        <begin position="323"/>
        <end position="344"/>
    </location>
</feature>
<dbReference type="Pfam" id="PF02653">
    <property type="entry name" value="BPD_transp_2"/>
    <property type="match status" value="1"/>
</dbReference>
<feature type="transmembrane region" description="Helical" evidence="6">
    <location>
        <begin position="240"/>
        <end position="260"/>
    </location>
</feature>
<evidence type="ECO:0000256" key="3">
    <source>
        <dbReference type="ARBA" id="ARBA00022692"/>
    </source>
</evidence>
<dbReference type="PANTHER" id="PTHR47089:SF1">
    <property type="entry name" value="GUANOSINE ABC TRANSPORTER PERMEASE PROTEIN NUPP"/>
    <property type="match status" value="1"/>
</dbReference>
<evidence type="ECO:0000313" key="8">
    <source>
        <dbReference type="Proteomes" id="UP000189733"/>
    </source>
</evidence>
<feature type="transmembrane region" description="Helical" evidence="6">
    <location>
        <begin position="117"/>
        <end position="139"/>
    </location>
</feature>
<dbReference type="InterPro" id="IPR001851">
    <property type="entry name" value="ABC_transp_permease"/>
</dbReference>
<gene>
    <name evidence="7" type="ORF">SAMN02745702_00497</name>
</gene>
<dbReference type="OrthoDB" id="9809785at2"/>
<dbReference type="AlphaFoldDB" id="A0A1T4VJW3"/>
<evidence type="ECO:0000256" key="4">
    <source>
        <dbReference type="ARBA" id="ARBA00022989"/>
    </source>
</evidence>
<reference evidence="7 8" key="1">
    <citation type="submission" date="2017-02" db="EMBL/GenBank/DDBJ databases">
        <authorList>
            <person name="Peterson S.W."/>
        </authorList>
    </citation>
    <scope>NUCLEOTIDE SEQUENCE [LARGE SCALE GENOMIC DNA]</scope>
    <source>
        <strain evidence="7 8">DSM 18034</strain>
    </source>
</reference>
<feature type="transmembrane region" description="Helical" evidence="6">
    <location>
        <begin position="68"/>
        <end position="87"/>
    </location>
</feature>
<evidence type="ECO:0000256" key="6">
    <source>
        <dbReference type="SAM" id="Phobius"/>
    </source>
</evidence>
<accession>A0A1T4VJW3</accession>
<protein>
    <submittedName>
        <fullName evidence="7">Nucleoside ABC transporter membrane protein</fullName>
    </submittedName>
</protein>
<dbReference type="Proteomes" id="UP000189733">
    <property type="component" value="Unassembled WGS sequence"/>
</dbReference>
<keyword evidence="2" id="KW-1003">Cell membrane</keyword>
<evidence type="ECO:0000256" key="2">
    <source>
        <dbReference type="ARBA" id="ARBA00022475"/>
    </source>
</evidence>
<feature type="transmembrane region" description="Helical" evidence="6">
    <location>
        <begin position="198"/>
        <end position="219"/>
    </location>
</feature>
<keyword evidence="5 6" id="KW-0472">Membrane</keyword>
<sequence>MFGLNVTKRQEPPRWGSFFIYPACILISLGISSLLLALQGKPALTGMLMLWQGAFGASYAIEDTILKMVPIFLCSLGVAVTFRMQVWNIGAEGQFALGAVGGTWAAITFPQLPAWQLLPLMFFCSAVAGGLWALIPAYLKTKLQVNEIITTLMFNYIGISVLEYLVYGPWKAAASFGFPMTDEFSEAAIIGAIPGTRLHWGVLVCVACGVMLHVFLNHSRLGFELKASGESFKAARYAKIPYKFLVLLVMAICGALAGWAGMIETSAVVNRLQPSIMVGYGFTAVVVAWLARLNPLGIAFASLFLAALRVGVENLMLELQVPAAFGGIMEGLILLTVIAGQFFMSYKIKFRSGEVSK</sequence>
<feature type="transmembrane region" description="Helical" evidence="6">
    <location>
        <begin position="18"/>
        <end position="37"/>
    </location>
</feature>
<dbReference type="GO" id="GO:0005886">
    <property type="term" value="C:plasma membrane"/>
    <property type="evidence" value="ECO:0007669"/>
    <property type="project" value="UniProtKB-SubCell"/>
</dbReference>
<name>A0A1T4VJW3_9BACT</name>
<feature type="transmembrane region" description="Helical" evidence="6">
    <location>
        <begin position="151"/>
        <end position="170"/>
    </location>
</feature>
<evidence type="ECO:0000256" key="5">
    <source>
        <dbReference type="ARBA" id="ARBA00023136"/>
    </source>
</evidence>
<dbReference type="RefSeq" id="WP_078683798.1">
    <property type="nucleotide sequence ID" value="NZ_FUYA01000001.1"/>
</dbReference>
<proteinExistence type="predicted"/>
<keyword evidence="8" id="KW-1185">Reference proteome</keyword>
<dbReference type="STRING" id="1121442.SAMN02745702_00497"/>
<keyword evidence="4 6" id="KW-1133">Transmembrane helix</keyword>